<evidence type="ECO:0000256" key="3">
    <source>
        <dbReference type="SAM" id="Phobius"/>
    </source>
</evidence>
<sequence length="349" mass="36073">MKKLKMILTSLLTVCMLFGSSVISVFAAEEEYTYTATFFAGNQGTFSGIDGLSVESTGTPVIDTQSDKVVVSGLKLGDKVSFDVQNGAVALGDSSKYYVKGVRISGRDNNSLETSAFHVNGDRDFVVAYGIQGDMVGYTVNYQDEEGNQLAPSRTYYGNIGDKPVVAYLYVENYTPQALALTKTLSSNESQNVFTFVYTPVTTETVTVPGETTTVTTVVPGTTTTETTVVETPAAGTPAAGTTGAAGTEGAAGTAGAAGEAGTVGAEGTAGTAGAGTEEGTQVIEPEEVPQGNQDVVDLDEDETPLADNPEETKEKVKKGLPLAAGIAIGVAAIAALSGLAVILIRRRR</sequence>
<feature type="transmembrane region" description="Helical" evidence="3">
    <location>
        <begin position="323"/>
        <end position="345"/>
    </location>
</feature>
<feature type="domain" description="MucBP" evidence="5">
    <location>
        <begin position="139"/>
        <end position="199"/>
    </location>
</feature>
<proteinExistence type="predicted"/>
<evidence type="ECO:0000259" key="5">
    <source>
        <dbReference type="Pfam" id="PF06458"/>
    </source>
</evidence>
<dbReference type="RefSeq" id="WP_130180060.1">
    <property type="nucleotide sequence ID" value="NZ_CP035945.1"/>
</dbReference>
<organism evidence="6 7">
    <name type="scientific">Blautia producta</name>
    <dbReference type="NCBI Taxonomy" id="33035"/>
    <lineage>
        <taxon>Bacteria</taxon>
        <taxon>Bacillati</taxon>
        <taxon>Bacillota</taxon>
        <taxon>Clostridia</taxon>
        <taxon>Lachnospirales</taxon>
        <taxon>Lachnospiraceae</taxon>
        <taxon>Blautia</taxon>
    </lineage>
</organism>
<dbReference type="Proteomes" id="UP000289794">
    <property type="component" value="Chromosome"/>
</dbReference>
<name>A0A4P6LXF9_9FIRM</name>
<keyword evidence="3" id="KW-0472">Membrane</keyword>
<protein>
    <recommendedName>
        <fullName evidence="5">MucBP domain-containing protein</fullName>
    </recommendedName>
</protein>
<dbReference type="EMBL" id="CP035945">
    <property type="protein sequence ID" value="QBE95547.1"/>
    <property type="molecule type" value="Genomic_DNA"/>
</dbReference>
<keyword evidence="3" id="KW-1133">Transmembrane helix</keyword>
<keyword evidence="4" id="KW-0732">Signal</keyword>
<evidence type="ECO:0000256" key="2">
    <source>
        <dbReference type="SAM" id="MobiDB-lite"/>
    </source>
</evidence>
<feature type="compositionally biased region" description="Low complexity" evidence="2">
    <location>
        <begin position="234"/>
        <end position="281"/>
    </location>
</feature>
<dbReference type="AlphaFoldDB" id="A0A4P6LXF9"/>
<feature type="chain" id="PRO_5020192986" description="MucBP domain-containing protein" evidence="4">
    <location>
        <begin position="28"/>
        <end position="349"/>
    </location>
</feature>
<keyword evidence="3" id="KW-0812">Transmembrane</keyword>
<dbReference type="Pfam" id="PF06458">
    <property type="entry name" value="MucBP"/>
    <property type="match status" value="1"/>
</dbReference>
<reference evidence="6 7" key="1">
    <citation type="submission" date="2019-01" db="EMBL/GenBank/DDBJ databases">
        <title>PMF-metabolizing Aryl O-demethylase.</title>
        <authorList>
            <person name="Kim M."/>
        </authorList>
    </citation>
    <scope>NUCLEOTIDE SEQUENCE [LARGE SCALE GENOMIC DNA]</scope>
    <source>
        <strain evidence="6 7">PMF1</strain>
    </source>
</reference>
<keyword evidence="1" id="KW-0677">Repeat</keyword>
<feature type="signal peptide" evidence="4">
    <location>
        <begin position="1"/>
        <end position="27"/>
    </location>
</feature>
<accession>A0A4P6LXF9</accession>
<dbReference type="KEGG" id="bpro:PMF13cell1_01070"/>
<dbReference type="InterPro" id="IPR009459">
    <property type="entry name" value="MucBP_dom"/>
</dbReference>
<evidence type="ECO:0000313" key="6">
    <source>
        <dbReference type="EMBL" id="QBE95547.1"/>
    </source>
</evidence>
<gene>
    <name evidence="6" type="ORF">PMF13cell1_01070</name>
</gene>
<feature type="region of interest" description="Disordered" evidence="2">
    <location>
        <begin position="234"/>
        <end position="295"/>
    </location>
</feature>
<evidence type="ECO:0000256" key="1">
    <source>
        <dbReference type="ARBA" id="ARBA00022737"/>
    </source>
</evidence>
<evidence type="ECO:0000256" key="4">
    <source>
        <dbReference type="SAM" id="SignalP"/>
    </source>
</evidence>
<evidence type="ECO:0000313" key="7">
    <source>
        <dbReference type="Proteomes" id="UP000289794"/>
    </source>
</evidence>
<dbReference type="Gene3D" id="3.10.20.320">
    <property type="entry name" value="Putative peptidoglycan bound protein (lpxtg motif)"/>
    <property type="match status" value="1"/>
</dbReference>